<feature type="domain" description="HTH lysR-type" evidence="5">
    <location>
        <begin position="1"/>
        <end position="58"/>
    </location>
</feature>
<dbReference type="Proteomes" id="UP000198956">
    <property type="component" value="Unassembled WGS sequence"/>
</dbReference>
<evidence type="ECO:0000256" key="3">
    <source>
        <dbReference type="ARBA" id="ARBA00023125"/>
    </source>
</evidence>
<evidence type="ECO:0000256" key="1">
    <source>
        <dbReference type="ARBA" id="ARBA00009437"/>
    </source>
</evidence>
<evidence type="ECO:0000259" key="5">
    <source>
        <dbReference type="PROSITE" id="PS50931"/>
    </source>
</evidence>
<name>A0A1G7YVS1_ANETH</name>
<evidence type="ECO:0000313" key="9">
    <source>
        <dbReference type="Proteomes" id="UP000826616"/>
    </source>
</evidence>
<dbReference type="SUPFAM" id="SSF46785">
    <property type="entry name" value="Winged helix' DNA-binding domain"/>
    <property type="match status" value="1"/>
</dbReference>
<dbReference type="Gene3D" id="1.10.10.10">
    <property type="entry name" value="Winged helix-like DNA-binding domain superfamily/Winged helix DNA-binding domain"/>
    <property type="match status" value="1"/>
</dbReference>
<keyword evidence="9" id="KW-1185">Reference proteome</keyword>
<dbReference type="PROSITE" id="PS50931">
    <property type="entry name" value="HTH_LYSR"/>
    <property type="match status" value="1"/>
</dbReference>
<dbReference type="GeneID" id="97604220"/>
<dbReference type="InterPro" id="IPR036388">
    <property type="entry name" value="WH-like_DNA-bd_sf"/>
</dbReference>
<dbReference type="RefSeq" id="WP_057898908.1">
    <property type="nucleotide sequence ID" value="NZ_CP080764.1"/>
</dbReference>
<evidence type="ECO:0000256" key="4">
    <source>
        <dbReference type="ARBA" id="ARBA00023163"/>
    </source>
</evidence>
<keyword evidence="2" id="KW-0805">Transcription regulation</keyword>
<dbReference type="EMBL" id="CP080764">
    <property type="protein sequence ID" value="QYY44271.1"/>
    <property type="molecule type" value="Genomic_DNA"/>
</dbReference>
<organism evidence="7 8">
    <name type="scientific">Aneurinibacillus thermoaerophilus</name>
    <dbReference type="NCBI Taxonomy" id="143495"/>
    <lineage>
        <taxon>Bacteria</taxon>
        <taxon>Bacillati</taxon>
        <taxon>Bacillota</taxon>
        <taxon>Bacilli</taxon>
        <taxon>Bacillales</taxon>
        <taxon>Paenibacillaceae</taxon>
        <taxon>Aneurinibacillus group</taxon>
        <taxon>Aneurinibacillus</taxon>
    </lineage>
</organism>
<dbReference type="PRINTS" id="PR00039">
    <property type="entry name" value="HTHLYSR"/>
</dbReference>
<evidence type="ECO:0000256" key="2">
    <source>
        <dbReference type="ARBA" id="ARBA00023015"/>
    </source>
</evidence>
<proteinExistence type="inferred from homology"/>
<evidence type="ECO:0000313" key="6">
    <source>
        <dbReference type="EMBL" id="QYY44271.1"/>
    </source>
</evidence>
<dbReference type="PANTHER" id="PTHR30126:SF100">
    <property type="entry name" value="LYSR-FAMILY TRANSCRIPTIONAL REGULATOR"/>
    <property type="match status" value="1"/>
</dbReference>
<accession>A0A1G7YVS1</accession>
<dbReference type="InterPro" id="IPR000847">
    <property type="entry name" value="LysR_HTH_N"/>
</dbReference>
<gene>
    <name evidence="6" type="ORF">K3F53_08890</name>
    <name evidence="7" type="ORF">SAMN04489735_100824</name>
</gene>
<dbReference type="EMBL" id="FNDE01000008">
    <property type="protein sequence ID" value="SDH00613.1"/>
    <property type="molecule type" value="Genomic_DNA"/>
</dbReference>
<keyword evidence="3" id="KW-0238">DNA-binding</keyword>
<dbReference type="GO" id="GO:0003700">
    <property type="term" value="F:DNA-binding transcription factor activity"/>
    <property type="evidence" value="ECO:0007669"/>
    <property type="project" value="InterPro"/>
</dbReference>
<dbReference type="InterPro" id="IPR036390">
    <property type="entry name" value="WH_DNA-bd_sf"/>
</dbReference>
<evidence type="ECO:0000313" key="7">
    <source>
        <dbReference type="EMBL" id="SDH00613.1"/>
    </source>
</evidence>
<dbReference type="OrthoDB" id="9803735at2"/>
<dbReference type="Proteomes" id="UP000826616">
    <property type="component" value="Chromosome"/>
</dbReference>
<sequence length="163" mass="18470">MEIRHLNTFKAVIQTGSFTKAAELLNYSQSTVTFHIKAIEEELGTPIFDRIGKRIFLTEAGEKLLPHAIQILNVFRNVKEATGEHGEIKGQLKITAPEVLLIYRLPPLCIAIQLKISSTLKTKNGLCGRKDFLKHDAILIRSIIIFMNRNPLNLYITFKNVKT</sequence>
<evidence type="ECO:0000313" key="8">
    <source>
        <dbReference type="Proteomes" id="UP000198956"/>
    </source>
</evidence>
<keyword evidence="4" id="KW-0804">Transcription</keyword>
<comment type="similarity">
    <text evidence="1">Belongs to the LysR transcriptional regulatory family.</text>
</comment>
<reference evidence="7 8" key="1">
    <citation type="submission" date="2016-10" db="EMBL/GenBank/DDBJ databases">
        <authorList>
            <person name="de Groot N.N."/>
        </authorList>
    </citation>
    <scope>NUCLEOTIDE SEQUENCE [LARGE SCALE GENOMIC DNA]</scope>
    <source>
        <strain evidence="7 8">L 420-91</strain>
    </source>
</reference>
<dbReference type="PANTHER" id="PTHR30126">
    <property type="entry name" value="HTH-TYPE TRANSCRIPTIONAL REGULATOR"/>
    <property type="match status" value="1"/>
</dbReference>
<dbReference type="FunFam" id="1.10.10.10:FF:000001">
    <property type="entry name" value="LysR family transcriptional regulator"/>
    <property type="match status" value="1"/>
</dbReference>
<dbReference type="AlphaFoldDB" id="A0A1G7YVS1"/>
<protein>
    <submittedName>
        <fullName evidence="6">LysR family transcriptional regulator</fullName>
    </submittedName>
    <submittedName>
        <fullName evidence="7">Regulatory helix-turn-helix protein, lysR family</fullName>
    </submittedName>
</protein>
<reference evidence="6 9" key="2">
    <citation type="submission" date="2021-08" db="EMBL/GenBank/DDBJ databases">
        <title>Complete genome sequence of the strain Aneurinibacillus thermoaerophilus CCM 8960.</title>
        <authorList>
            <person name="Musilova J."/>
            <person name="Kourilova X."/>
            <person name="Pernicova I."/>
            <person name="Bezdicek M."/>
            <person name="Lengerova M."/>
            <person name="Obruca S."/>
            <person name="Sedlar K."/>
        </authorList>
    </citation>
    <scope>NUCLEOTIDE SEQUENCE [LARGE SCALE GENOMIC DNA]</scope>
    <source>
        <strain evidence="6 9">CCM 8960</strain>
    </source>
</reference>
<dbReference type="GO" id="GO:0000976">
    <property type="term" value="F:transcription cis-regulatory region binding"/>
    <property type="evidence" value="ECO:0007669"/>
    <property type="project" value="TreeGrafter"/>
</dbReference>
<dbReference type="Pfam" id="PF00126">
    <property type="entry name" value="HTH_1"/>
    <property type="match status" value="1"/>
</dbReference>